<gene>
    <name evidence="1" type="ORF">MENTE1834_LOCUS7778</name>
</gene>
<reference evidence="1" key="1">
    <citation type="submission" date="2023-11" db="EMBL/GenBank/DDBJ databases">
        <authorList>
            <person name="Poullet M."/>
        </authorList>
    </citation>
    <scope>NUCLEOTIDE SEQUENCE</scope>
    <source>
        <strain evidence="1">E1834</strain>
    </source>
</reference>
<organism evidence="1 2">
    <name type="scientific">Meloidogyne enterolobii</name>
    <name type="common">Root-knot nematode worm</name>
    <name type="synonym">Meloidogyne mayaguensis</name>
    <dbReference type="NCBI Taxonomy" id="390850"/>
    <lineage>
        <taxon>Eukaryota</taxon>
        <taxon>Metazoa</taxon>
        <taxon>Ecdysozoa</taxon>
        <taxon>Nematoda</taxon>
        <taxon>Chromadorea</taxon>
        <taxon>Rhabditida</taxon>
        <taxon>Tylenchina</taxon>
        <taxon>Tylenchomorpha</taxon>
        <taxon>Tylenchoidea</taxon>
        <taxon>Meloidogynidae</taxon>
        <taxon>Meloidogyninae</taxon>
        <taxon>Meloidogyne</taxon>
    </lineage>
</organism>
<keyword evidence="2" id="KW-1185">Reference proteome</keyword>
<sequence>MDSELSVNSLFTINLIVPFDSNVSKSLVLIQHLTAVSICKAITEFIPDFPIRIKWPNDLYYKREFKLGGILVSSSQSDSGYNCSIGVGLNIANSKPTICINDLISEEIGKLETEDVIAKILNKFETQLELLKSKGFAYLVRDYEKFWLHTNEQVSISLASGIQEKVTIKGLDENGYLLVLKESGEYESVMDNGRHKALSFILKFVKFTLKFVSILNYSSLFLYFKFLSCLSFQV</sequence>
<protein>
    <submittedName>
        <fullName evidence="1">Uncharacterized protein</fullName>
    </submittedName>
</protein>
<dbReference type="Proteomes" id="UP001497535">
    <property type="component" value="Unassembled WGS sequence"/>
</dbReference>
<evidence type="ECO:0000313" key="1">
    <source>
        <dbReference type="EMBL" id="CAK5032287.1"/>
    </source>
</evidence>
<proteinExistence type="predicted"/>
<evidence type="ECO:0000313" key="2">
    <source>
        <dbReference type="Proteomes" id="UP001497535"/>
    </source>
</evidence>
<accession>A0ACB0Y5R6</accession>
<dbReference type="EMBL" id="CAVMJV010000006">
    <property type="protein sequence ID" value="CAK5032287.1"/>
    <property type="molecule type" value="Genomic_DNA"/>
</dbReference>
<comment type="caution">
    <text evidence="1">The sequence shown here is derived from an EMBL/GenBank/DDBJ whole genome shotgun (WGS) entry which is preliminary data.</text>
</comment>
<name>A0ACB0Y5R6_MELEN</name>